<proteinExistence type="predicted"/>
<evidence type="ECO:0000313" key="2">
    <source>
        <dbReference type="Proteomes" id="UP001497482"/>
    </source>
</evidence>
<dbReference type="Proteomes" id="UP001497482">
    <property type="component" value="Chromosome 12"/>
</dbReference>
<keyword evidence="2" id="KW-1185">Reference proteome</keyword>
<evidence type="ECO:0000313" key="1">
    <source>
        <dbReference type="EMBL" id="CAL1575136.1"/>
    </source>
</evidence>
<dbReference type="EMBL" id="OZ035834">
    <property type="protein sequence ID" value="CAL1575136.1"/>
    <property type="molecule type" value="Genomic_DNA"/>
</dbReference>
<protein>
    <submittedName>
        <fullName evidence="1">Uncharacterized protein</fullName>
    </submittedName>
</protein>
<accession>A0AAV2JEZ4</accession>
<reference evidence="1 2" key="1">
    <citation type="submission" date="2024-04" db="EMBL/GenBank/DDBJ databases">
        <authorList>
            <person name="Waldvogel A.-M."/>
            <person name="Schoenle A."/>
        </authorList>
    </citation>
    <scope>NUCLEOTIDE SEQUENCE [LARGE SCALE GENOMIC DNA]</scope>
</reference>
<organism evidence="1 2">
    <name type="scientific">Knipowitschia caucasica</name>
    <name type="common">Caucasian dwarf goby</name>
    <name type="synonym">Pomatoschistus caucasicus</name>
    <dbReference type="NCBI Taxonomy" id="637954"/>
    <lineage>
        <taxon>Eukaryota</taxon>
        <taxon>Metazoa</taxon>
        <taxon>Chordata</taxon>
        <taxon>Craniata</taxon>
        <taxon>Vertebrata</taxon>
        <taxon>Euteleostomi</taxon>
        <taxon>Actinopterygii</taxon>
        <taxon>Neopterygii</taxon>
        <taxon>Teleostei</taxon>
        <taxon>Neoteleostei</taxon>
        <taxon>Acanthomorphata</taxon>
        <taxon>Gobiaria</taxon>
        <taxon>Gobiiformes</taxon>
        <taxon>Gobioidei</taxon>
        <taxon>Gobiidae</taxon>
        <taxon>Gobiinae</taxon>
        <taxon>Knipowitschia</taxon>
    </lineage>
</organism>
<sequence>MPVLKNGRFPSQINALRLAVNRLVCEGPCGTLHLGPDRMAQLQDDCRERLIRLFSKCPSREVTPPIFYSQKEQWNQVDPSLKMDIVQPGAKRHKGVLFRLHPVTLLNS</sequence>
<name>A0AAV2JEZ4_KNICA</name>
<gene>
    <name evidence="1" type="ORF">KC01_LOCUS6765</name>
</gene>
<dbReference type="AlphaFoldDB" id="A0AAV2JEZ4"/>